<dbReference type="OrthoDB" id="9814042at2"/>
<dbReference type="PROSITE" id="PS51257">
    <property type="entry name" value="PROKAR_LIPOPROTEIN"/>
    <property type="match status" value="1"/>
</dbReference>
<feature type="signal peptide" evidence="2">
    <location>
        <begin position="1"/>
        <end position="34"/>
    </location>
</feature>
<evidence type="ECO:0000313" key="3">
    <source>
        <dbReference type="EMBL" id="PND37518.1"/>
    </source>
</evidence>
<feature type="repeat" description="TPR" evidence="1">
    <location>
        <begin position="57"/>
        <end position="90"/>
    </location>
</feature>
<proteinExistence type="predicted"/>
<accession>A0A2N8KVM5</accession>
<gene>
    <name evidence="3" type="ORF">C1O66_08255</name>
</gene>
<keyword evidence="2" id="KW-0732">Signal</keyword>
<feature type="repeat" description="TPR" evidence="1">
    <location>
        <begin position="91"/>
        <end position="124"/>
    </location>
</feature>
<dbReference type="Proteomes" id="UP000235916">
    <property type="component" value="Unassembled WGS sequence"/>
</dbReference>
<dbReference type="Gene3D" id="1.25.40.10">
    <property type="entry name" value="Tetratricopeptide repeat domain"/>
    <property type="match status" value="1"/>
</dbReference>
<sequence length="276" mass="30691">MKTRTEQTGLASLVAKSGSRMLLAGLVLMLAACAAPAPTASTGPRTAFDQTDADRRAGVRLELAAGYFSRGQYNTALDEIKQALTAKPDMREAINLRGLVYAAMGEPQLADDNFRRALVLYPQDPDTLHNYGWLMCQQQRWAEASSRFEQALAQPSYRAPARTYLAKGVCEARAGRLAEAEASLVKAFEFDPGNPAVAVNLAEVLYRNQQYERARFYIKRVNAQEDQSTAQTLWLALRIERRLNNNAGVDELGQLLRRRHPQSAELQALNNGRFDE</sequence>
<dbReference type="SMART" id="SM00028">
    <property type="entry name" value="TPR"/>
    <property type="match status" value="4"/>
</dbReference>
<dbReference type="EMBL" id="POSP01000003">
    <property type="protein sequence ID" value="PND37518.1"/>
    <property type="molecule type" value="Genomic_DNA"/>
</dbReference>
<dbReference type="Pfam" id="PF14559">
    <property type="entry name" value="TPR_19"/>
    <property type="match status" value="1"/>
</dbReference>
<keyword evidence="1" id="KW-0802">TPR repeat</keyword>
<dbReference type="SUPFAM" id="SSF48452">
    <property type="entry name" value="TPR-like"/>
    <property type="match status" value="1"/>
</dbReference>
<keyword evidence="4" id="KW-1185">Reference proteome</keyword>
<dbReference type="NCBIfam" id="TIGR02521">
    <property type="entry name" value="type_IV_pilW"/>
    <property type="match status" value="1"/>
</dbReference>
<name>A0A2N8KVM5_9BURK</name>
<dbReference type="InterPro" id="IPR011990">
    <property type="entry name" value="TPR-like_helical_dom_sf"/>
</dbReference>
<evidence type="ECO:0000256" key="2">
    <source>
        <dbReference type="SAM" id="SignalP"/>
    </source>
</evidence>
<organism evidence="3 4">
    <name type="scientific">Kinneretia aquatilis</name>
    <dbReference type="NCBI Taxonomy" id="2070761"/>
    <lineage>
        <taxon>Bacteria</taxon>
        <taxon>Pseudomonadati</taxon>
        <taxon>Pseudomonadota</taxon>
        <taxon>Betaproteobacteria</taxon>
        <taxon>Burkholderiales</taxon>
        <taxon>Sphaerotilaceae</taxon>
        <taxon>Roseateles</taxon>
    </lineage>
</organism>
<comment type="caution">
    <text evidence="3">The sequence shown here is derived from an EMBL/GenBank/DDBJ whole genome shotgun (WGS) entry which is preliminary data.</text>
</comment>
<dbReference type="AlphaFoldDB" id="A0A2N8KVM5"/>
<reference evidence="3 4" key="1">
    <citation type="submission" date="2018-01" db="EMBL/GenBank/DDBJ databases">
        <title>Draft genome sequence of Paucibacter aquatile CR182 isolated from freshwater of the Nakdong River.</title>
        <authorList>
            <person name="Choi A."/>
            <person name="Chung E.J."/>
        </authorList>
    </citation>
    <scope>NUCLEOTIDE SEQUENCE [LARGE SCALE GENOMIC DNA]</scope>
    <source>
        <strain evidence="3 4">CR182</strain>
    </source>
</reference>
<dbReference type="PROSITE" id="PS50005">
    <property type="entry name" value="TPR"/>
    <property type="match status" value="2"/>
</dbReference>
<dbReference type="PANTHER" id="PTHR12558">
    <property type="entry name" value="CELL DIVISION CYCLE 16,23,27"/>
    <property type="match status" value="1"/>
</dbReference>
<protein>
    <submittedName>
        <fullName evidence="3">Type IV pilus biogenesis/stability protein PilW</fullName>
    </submittedName>
</protein>
<evidence type="ECO:0000313" key="4">
    <source>
        <dbReference type="Proteomes" id="UP000235916"/>
    </source>
</evidence>
<feature type="chain" id="PRO_5014847647" evidence="2">
    <location>
        <begin position="35"/>
        <end position="276"/>
    </location>
</feature>
<dbReference type="InterPro" id="IPR019734">
    <property type="entry name" value="TPR_rpt"/>
</dbReference>
<evidence type="ECO:0000256" key="1">
    <source>
        <dbReference type="PROSITE-ProRule" id="PRU00339"/>
    </source>
</evidence>
<dbReference type="PANTHER" id="PTHR12558:SF13">
    <property type="entry name" value="CELL DIVISION CYCLE PROTEIN 27 HOMOLOG"/>
    <property type="match status" value="1"/>
</dbReference>
<dbReference type="InterPro" id="IPR013360">
    <property type="entry name" value="Pilus_4_PilW"/>
</dbReference>
<dbReference type="Pfam" id="PF13424">
    <property type="entry name" value="TPR_12"/>
    <property type="match status" value="1"/>
</dbReference>